<dbReference type="EMBL" id="GBXM01070374">
    <property type="protein sequence ID" value="JAH38203.1"/>
    <property type="molecule type" value="Transcribed_RNA"/>
</dbReference>
<evidence type="ECO:0000313" key="1">
    <source>
        <dbReference type="EMBL" id="JAH38203.1"/>
    </source>
</evidence>
<reference evidence="1" key="2">
    <citation type="journal article" date="2015" name="Fish Shellfish Immunol.">
        <title>Early steps in the European eel (Anguilla anguilla)-Vibrio vulnificus interaction in the gills: Role of the RtxA13 toxin.</title>
        <authorList>
            <person name="Callol A."/>
            <person name="Pajuelo D."/>
            <person name="Ebbesson L."/>
            <person name="Teles M."/>
            <person name="MacKenzie S."/>
            <person name="Amaro C."/>
        </authorList>
    </citation>
    <scope>NUCLEOTIDE SEQUENCE</scope>
</reference>
<protein>
    <submittedName>
        <fullName evidence="1">Uncharacterized protein</fullName>
    </submittedName>
</protein>
<sequence length="21" mass="2457">MVYSRKAVDFISGRNILPLYN</sequence>
<accession>A0A0E9SCF1</accession>
<organism evidence="1">
    <name type="scientific">Anguilla anguilla</name>
    <name type="common">European freshwater eel</name>
    <name type="synonym">Muraena anguilla</name>
    <dbReference type="NCBI Taxonomy" id="7936"/>
    <lineage>
        <taxon>Eukaryota</taxon>
        <taxon>Metazoa</taxon>
        <taxon>Chordata</taxon>
        <taxon>Craniata</taxon>
        <taxon>Vertebrata</taxon>
        <taxon>Euteleostomi</taxon>
        <taxon>Actinopterygii</taxon>
        <taxon>Neopterygii</taxon>
        <taxon>Teleostei</taxon>
        <taxon>Anguilliformes</taxon>
        <taxon>Anguillidae</taxon>
        <taxon>Anguilla</taxon>
    </lineage>
</organism>
<reference evidence="1" key="1">
    <citation type="submission" date="2014-11" db="EMBL/GenBank/DDBJ databases">
        <authorList>
            <person name="Amaro Gonzalez C."/>
        </authorList>
    </citation>
    <scope>NUCLEOTIDE SEQUENCE</scope>
</reference>
<dbReference type="AlphaFoldDB" id="A0A0E9SCF1"/>
<proteinExistence type="predicted"/>
<name>A0A0E9SCF1_ANGAN</name>